<keyword evidence="5" id="KW-0472">Membrane</keyword>
<evidence type="ECO:0000256" key="1">
    <source>
        <dbReference type="ARBA" id="ARBA00004141"/>
    </source>
</evidence>
<gene>
    <name evidence="7" type="ORF">EmuJ_001168000</name>
</gene>
<evidence type="ECO:0000256" key="2">
    <source>
        <dbReference type="ARBA" id="ARBA00022448"/>
    </source>
</evidence>
<keyword evidence="8" id="KW-1185">Reference proteome</keyword>
<protein>
    <recommendedName>
        <fullName evidence="6">Amino acid transporter</fullName>
    </recommendedName>
</protein>
<dbReference type="InterPro" id="IPR001991">
    <property type="entry name" value="Na-dicarboxylate_symporter"/>
</dbReference>
<dbReference type="STRING" id="6211.A0A068XY11"/>
<keyword evidence="6" id="KW-0769">Symport</keyword>
<dbReference type="AlphaFoldDB" id="A0A068XY11"/>
<dbReference type="Pfam" id="PF00375">
    <property type="entry name" value="SDF"/>
    <property type="match status" value="1"/>
</dbReference>
<evidence type="ECO:0000256" key="5">
    <source>
        <dbReference type="ARBA" id="ARBA00023136"/>
    </source>
</evidence>
<keyword evidence="2 6" id="KW-0813">Transport</keyword>
<evidence type="ECO:0000313" key="8">
    <source>
        <dbReference type="Proteomes" id="UP000017246"/>
    </source>
</evidence>
<name>A0A068XY11_ECHMU</name>
<dbReference type="InterPro" id="IPR050746">
    <property type="entry name" value="DAACS"/>
</dbReference>
<accession>A0A068XY11</accession>
<keyword evidence="4" id="KW-1133">Transmembrane helix</keyword>
<dbReference type="Gene3D" id="1.10.3860.10">
    <property type="entry name" value="Sodium:dicarboxylate symporter"/>
    <property type="match status" value="1"/>
</dbReference>
<sequence>MFLHNLVNLTLSQTSSYARHFLQTATDFSHPIMNSTNQTCYVSIPVSGTNLVGHELRLKCGQFVSHLQVTANLCRSQHHCTVHSPQFRPPFFALPVKESLLAASPITSTLPDWLCNHINCYDVCDTYGIPKPISRFVLPIAGTMKKDASAVFSVAAVFYVTQASNVTLHLGQAVIVSASVIVAITILNSICADPRPISLLYALEWLNNRLQSGNSILSHIFCTAFLHHMCEEDLKKRKGGGEVLETSEETHSTAF</sequence>
<evidence type="ECO:0000313" key="7">
    <source>
        <dbReference type="EMBL" id="CDS35734.1"/>
    </source>
</evidence>
<dbReference type="eggNOG" id="KOG3787">
    <property type="taxonomic scope" value="Eukaryota"/>
</dbReference>
<dbReference type="Proteomes" id="UP000017246">
    <property type="component" value="Unassembled WGS sequence"/>
</dbReference>
<dbReference type="InterPro" id="IPR036458">
    <property type="entry name" value="Na:dicarbo_symporter_sf"/>
</dbReference>
<evidence type="ECO:0000256" key="6">
    <source>
        <dbReference type="RuleBase" id="RU361216"/>
    </source>
</evidence>
<dbReference type="GO" id="GO:0005886">
    <property type="term" value="C:plasma membrane"/>
    <property type="evidence" value="ECO:0007669"/>
    <property type="project" value="TreeGrafter"/>
</dbReference>
<dbReference type="SUPFAM" id="SSF118215">
    <property type="entry name" value="Proton glutamate symport protein"/>
    <property type="match status" value="1"/>
</dbReference>
<evidence type="ECO:0000256" key="3">
    <source>
        <dbReference type="ARBA" id="ARBA00022692"/>
    </source>
</evidence>
<keyword evidence="3" id="KW-0812">Transmembrane</keyword>
<dbReference type="PRINTS" id="PR00173">
    <property type="entry name" value="EDTRNSPORT"/>
</dbReference>
<dbReference type="EMBL" id="LN902841">
    <property type="protein sequence ID" value="CDS35734.1"/>
    <property type="molecule type" value="Genomic_DNA"/>
</dbReference>
<proteinExistence type="inferred from homology"/>
<dbReference type="PANTHER" id="PTHR11958">
    <property type="entry name" value="SODIUM/DICARBOXYLATE SYMPORTER-RELATED"/>
    <property type="match status" value="1"/>
</dbReference>
<dbReference type="PANTHER" id="PTHR11958:SF63">
    <property type="entry name" value="AMINO ACID TRANSPORTER"/>
    <property type="match status" value="1"/>
</dbReference>
<dbReference type="GO" id="GO:0015175">
    <property type="term" value="F:neutral L-amino acid transmembrane transporter activity"/>
    <property type="evidence" value="ECO:0007669"/>
    <property type="project" value="TreeGrafter"/>
</dbReference>
<organism evidence="7 8">
    <name type="scientific">Echinococcus multilocularis</name>
    <name type="common">Fox tapeworm</name>
    <dbReference type="NCBI Taxonomy" id="6211"/>
    <lineage>
        <taxon>Eukaryota</taxon>
        <taxon>Metazoa</taxon>
        <taxon>Spiralia</taxon>
        <taxon>Lophotrochozoa</taxon>
        <taxon>Platyhelminthes</taxon>
        <taxon>Cestoda</taxon>
        <taxon>Eucestoda</taxon>
        <taxon>Cyclophyllidea</taxon>
        <taxon>Taeniidae</taxon>
        <taxon>Echinococcus</taxon>
    </lineage>
</organism>
<dbReference type="OrthoDB" id="5877963at2759"/>
<dbReference type="GO" id="GO:0015501">
    <property type="term" value="F:glutamate:sodium symporter activity"/>
    <property type="evidence" value="ECO:0007669"/>
    <property type="project" value="TreeGrafter"/>
</dbReference>
<dbReference type="GO" id="GO:0005313">
    <property type="term" value="F:L-glutamate transmembrane transporter activity"/>
    <property type="evidence" value="ECO:0007669"/>
    <property type="project" value="TreeGrafter"/>
</dbReference>
<reference evidence="7" key="1">
    <citation type="journal article" date="2013" name="Nature">
        <title>The genomes of four tapeworm species reveal adaptations to parasitism.</title>
        <authorList>
            <person name="Tsai I.J."/>
            <person name="Zarowiecki M."/>
            <person name="Holroyd N."/>
            <person name="Garciarrubio A."/>
            <person name="Sanchez-Flores A."/>
            <person name="Brooks K.L."/>
            <person name="Tracey A."/>
            <person name="Bobes R.J."/>
            <person name="Fragoso G."/>
            <person name="Sciutto E."/>
            <person name="Aslett M."/>
            <person name="Beasley H."/>
            <person name="Bennett H.M."/>
            <person name="Cai J."/>
            <person name="Camicia F."/>
            <person name="Clark R."/>
            <person name="Cucher M."/>
            <person name="De Silva N."/>
            <person name="Day T.A."/>
            <person name="Deplazes P."/>
            <person name="Estrada K."/>
            <person name="Fernandez C."/>
            <person name="Holland P.W."/>
            <person name="Hou J."/>
            <person name="Hu S."/>
            <person name="Huckvale T."/>
            <person name="Hung S.S."/>
            <person name="Kamenetzky L."/>
            <person name="Keane J.A."/>
            <person name="Kiss F."/>
            <person name="Koziol U."/>
            <person name="Lambert O."/>
            <person name="Liu K."/>
            <person name="Luo X."/>
            <person name="Luo Y."/>
            <person name="Macchiaroli N."/>
            <person name="Nichol S."/>
            <person name="Paps J."/>
            <person name="Parkinson J."/>
            <person name="Pouchkina-Stantcheva N."/>
            <person name="Riddiford N."/>
            <person name="Rosenzvit M."/>
            <person name="Salinas G."/>
            <person name="Wasmuth J.D."/>
            <person name="Zamanian M."/>
            <person name="Zheng Y."/>
            <person name="Cai X."/>
            <person name="Soberon X."/>
            <person name="Olson P.D."/>
            <person name="Laclette J.P."/>
            <person name="Brehm K."/>
            <person name="Berriman M."/>
            <person name="Garciarrubio A."/>
            <person name="Bobes R.J."/>
            <person name="Fragoso G."/>
            <person name="Sanchez-Flores A."/>
            <person name="Estrada K."/>
            <person name="Cevallos M.A."/>
            <person name="Morett E."/>
            <person name="Gonzalez V."/>
            <person name="Portillo T."/>
            <person name="Ochoa-Leyva A."/>
            <person name="Jose M.V."/>
            <person name="Sciutto E."/>
            <person name="Landa A."/>
            <person name="Jimenez L."/>
            <person name="Valdes V."/>
            <person name="Carrero J.C."/>
            <person name="Larralde C."/>
            <person name="Morales-Montor J."/>
            <person name="Limon-Lason J."/>
            <person name="Soberon X."/>
            <person name="Laclette J.P."/>
        </authorList>
    </citation>
    <scope>NUCLEOTIDE SEQUENCE [LARGE SCALE GENOMIC DNA]</scope>
</reference>
<evidence type="ECO:0000256" key="4">
    <source>
        <dbReference type="ARBA" id="ARBA00022989"/>
    </source>
</evidence>
<comment type="subcellular location">
    <subcellularLocation>
        <location evidence="1 6">Membrane</location>
        <topology evidence="1 6">Multi-pass membrane protein</topology>
    </subcellularLocation>
</comment>
<comment type="similarity">
    <text evidence="6">Belongs to the dicarboxylate/amino acid:cation symporter (DAACS) (TC 2.A.23) family.</text>
</comment>
<reference evidence="7" key="2">
    <citation type="submission" date="2015-11" db="EMBL/GenBank/DDBJ databases">
        <authorList>
            <person name="Zhang Y."/>
            <person name="Guo Z."/>
        </authorList>
    </citation>
    <scope>NUCLEOTIDE SEQUENCE</scope>
</reference>